<organism evidence="10 11">
    <name type="scientific">Hyaloscypha hepaticicola</name>
    <dbReference type="NCBI Taxonomy" id="2082293"/>
    <lineage>
        <taxon>Eukaryota</taxon>
        <taxon>Fungi</taxon>
        <taxon>Dikarya</taxon>
        <taxon>Ascomycota</taxon>
        <taxon>Pezizomycotina</taxon>
        <taxon>Leotiomycetes</taxon>
        <taxon>Helotiales</taxon>
        <taxon>Hyaloscyphaceae</taxon>
        <taxon>Hyaloscypha</taxon>
    </lineage>
</organism>
<dbReference type="InterPro" id="IPR036908">
    <property type="entry name" value="RlpA-like_sf"/>
</dbReference>
<dbReference type="STRING" id="1745343.A0A2J6PL66"/>
<evidence type="ECO:0000313" key="11">
    <source>
        <dbReference type="Proteomes" id="UP000235672"/>
    </source>
</evidence>
<comment type="catalytic activity">
    <reaction evidence="1">
        <text>Endohydrolysis of (1-&gt;4)-beta-D-glucosidic linkages in cellulose, lichenin and cereal beta-D-glucans.</text>
        <dbReference type="EC" id="3.2.1.4"/>
    </reaction>
</comment>
<dbReference type="PANTHER" id="PTHR39730">
    <property type="entry name" value="ENDOGLUCANASE 1"/>
    <property type="match status" value="1"/>
</dbReference>
<sequence>WDCCKPSCTWPGKVNLTAGATPVKTCDIDNTPLSNPEASSGCTGRDAYQYSTESPWAINNNLAYSYAAVNIIEGSEASWYCTCYKLTFTNGPVNGKKMIVQATNTGSDLVGNQFDLSIPGKGLDIFNGYINE</sequence>
<dbReference type="EC" id="3.2.1.4" evidence="3"/>
<dbReference type="PANTHER" id="PTHR39730:SF1">
    <property type="entry name" value="ENDOGLUCANASE 1"/>
    <property type="match status" value="1"/>
</dbReference>
<comment type="similarity">
    <text evidence="2">Belongs to the glycosyl hydrolase 45 (cellulase K) family.</text>
</comment>
<evidence type="ECO:0000256" key="5">
    <source>
        <dbReference type="ARBA" id="ARBA00023001"/>
    </source>
</evidence>
<dbReference type="AlphaFoldDB" id="A0A2J6PL66"/>
<evidence type="ECO:0000256" key="6">
    <source>
        <dbReference type="ARBA" id="ARBA00023277"/>
    </source>
</evidence>
<evidence type="ECO:0000256" key="8">
    <source>
        <dbReference type="ARBA" id="ARBA00023326"/>
    </source>
</evidence>
<dbReference type="Pfam" id="PF02015">
    <property type="entry name" value="Glyco_hydro_45"/>
    <property type="match status" value="1"/>
</dbReference>
<keyword evidence="11" id="KW-1185">Reference proteome</keyword>
<evidence type="ECO:0000256" key="7">
    <source>
        <dbReference type="ARBA" id="ARBA00023295"/>
    </source>
</evidence>
<gene>
    <name evidence="10" type="ORF">NA56DRAFT_583232</name>
</gene>
<evidence type="ECO:0000256" key="2">
    <source>
        <dbReference type="ARBA" id="ARBA00007793"/>
    </source>
</evidence>
<name>A0A2J6PL66_9HELO</name>
<keyword evidence="4 10" id="KW-0378">Hydrolase</keyword>
<feature type="non-terminal residue" evidence="10">
    <location>
        <position position="1"/>
    </location>
</feature>
<dbReference type="OrthoDB" id="10035502at2759"/>
<dbReference type="EMBL" id="KZ613519">
    <property type="protein sequence ID" value="PMD14770.1"/>
    <property type="molecule type" value="Genomic_DNA"/>
</dbReference>
<feature type="domain" description="Glycosyl hydrolases family 45 active site" evidence="9">
    <location>
        <begin position="1"/>
        <end position="128"/>
    </location>
</feature>
<proteinExistence type="inferred from homology"/>
<dbReference type="Gene3D" id="2.40.40.10">
    <property type="entry name" value="RlpA-like domain"/>
    <property type="match status" value="1"/>
</dbReference>
<dbReference type="GO" id="GO:0030245">
    <property type="term" value="P:cellulose catabolic process"/>
    <property type="evidence" value="ECO:0007669"/>
    <property type="project" value="UniProtKB-KW"/>
</dbReference>
<evidence type="ECO:0000256" key="4">
    <source>
        <dbReference type="ARBA" id="ARBA00022801"/>
    </source>
</evidence>
<dbReference type="InterPro" id="IPR000334">
    <property type="entry name" value="Glyco_hydro_45"/>
</dbReference>
<dbReference type="SUPFAM" id="SSF50685">
    <property type="entry name" value="Barwin-like endoglucanases"/>
    <property type="match status" value="1"/>
</dbReference>
<accession>A0A2J6PL66</accession>
<protein>
    <recommendedName>
        <fullName evidence="3">cellulase</fullName>
        <ecNumber evidence="3">3.2.1.4</ecNumber>
    </recommendedName>
</protein>
<reference evidence="10 11" key="1">
    <citation type="submission" date="2016-05" db="EMBL/GenBank/DDBJ databases">
        <title>A degradative enzymes factory behind the ericoid mycorrhizal symbiosis.</title>
        <authorList>
            <consortium name="DOE Joint Genome Institute"/>
            <person name="Martino E."/>
            <person name="Morin E."/>
            <person name="Grelet G."/>
            <person name="Kuo A."/>
            <person name="Kohler A."/>
            <person name="Daghino S."/>
            <person name="Barry K."/>
            <person name="Choi C."/>
            <person name="Cichocki N."/>
            <person name="Clum A."/>
            <person name="Copeland A."/>
            <person name="Hainaut M."/>
            <person name="Haridas S."/>
            <person name="Labutti K."/>
            <person name="Lindquist E."/>
            <person name="Lipzen A."/>
            <person name="Khouja H.-R."/>
            <person name="Murat C."/>
            <person name="Ohm R."/>
            <person name="Olson A."/>
            <person name="Spatafora J."/>
            <person name="Veneault-Fourrey C."/>
            <person name="Henrissat B."/>
            <person name="Grigoriev I."/>
            <person name="Martin F."/>
            <person name="Perotto S."/>
        </authorList>
    </citation>
    <scope>NUCLEOTIDE SEQUENCE [LARGE SCALE GENOMIC DNA]</scope>
    <source>
        <strain evidence="10 11">UAMH 7357</strain>
    </source>
</reference>
<evidence type="ECO:0000313" key="10">
    <source>
        <dbReference type="EMBL" id="PMD14770.1"/>
    </source>
</evidence>
<evidence type="ECO:0000259" key="9">
    <source>
        <dbReference type="Pfam" id="PF02015"/>
    </source>
</evidence>
<evidence type="ECO:0000256" key="3">
    <source>
        <dbReference type="ARBA" id="ARBA00012601"/>
    </source>
</evidence>
<dbReference type="GO" id="GO:0008810">
    <property type="term" value="F:cellulase activity"/>
    <property type="evidence" value="ECO:0007669"/>
    <property type="project" value="UniProtKB-EC"/>
</dbReference>
<dbReference type="InterPro" id="IPR052288">
    <property type="entry name" value="GH45_Enzymes"/>
</dbReference>
<keyword evidence="7" id="KW-0326">Glycosidase</keyword>
<keyword evidence="6" id="KW-0119">Carbohydrate metabolism</keyword>
<evidence type="ECO:0000256" key="1">
    <source>
        <dbReference type="ARBA" id="ARBA00000966"/>
    </source>
</evidence>
<keyword evidence="5" id="KW-0136">Cellulose degradation</keyword>
<keyword evidence="8" id="KW-0624">Polysaccharide degradation</keyword>
<dbReference type="Proteomes" id="UP000235672">
    <property type="component" value="Unassembled WGS sequence"/>
</dbReference>